<reference evidence="3" key="2">
    <citation type="submission" date="2023-01" db="EMBL/GenBank/DDBJ databases">
        <authorList>
            <person name="Sun Q."/>
            <person name="Evtushenko L."/>
        </authorList>
    </citation>
    <scope>NUCLEOTIDE SEQUENCE</scope>
    <source>
        <strain evidence="3">VKM Ac-1447</strain>
    </source>
</reference>
<gene>
    <name evidence="3" type="ORF">GCM10017586_07920</name>
</gene>
<comment type="caution">
    <text evidence="3">The sequence shown here is derived from an EMBL/GenBank/DDBJ whole genome shotgun (WGS) entry which is preliminary data.</text>
</comment>
<sequence>MTFFRRRLVALGILLLTLGAGPLAAEARDDADDGVQTSARWEYPLADGEVIRAFEAPAHEYGPGHRGIDLRSGGDDLVLAPAAGTIAFAGPVAGRPVVTIDHGGGLVSSLEPVETTLTPGSAVVGGDPIGALSPAGHTGPGTLHLGARLDGVYINPLLLLAEVPRPILLPCC</sequence>
<name>A0A9W6M2L9_9MICO</name>
<dbReference type="Proteomes" id="UP001142317">
    <property type="component" value="Unassembled WGS sequence"/>
</dbReference>
<keyword evidence="1" id="KW-0732">Signal</keyword>
<feature type="signal peptide" evidence="1">
    <location>
        <begin position="1"/>
        <end position="27"/>
    </location>
</feature>
<evidence type="ECO:0000313" key="4">
    <source>
        <dbReference type="Proteomes" id="UP001142317"/>
    </source>
</evidence>
<dbReference type="InterPro" id="IPR011055">
    <property type="entry name" value="Dup_hybrid_motif"/>
</dbReference>
<keyword evidence="4" id="KW-1185">Reference proteome</keyword>
<evidence type="ECO:0000313" key="3">
    <source>
        <dbReference type="EMBL" id="GLJ79110.1"/>
    </source>
</evidence>
<proteinExistence type="predicted"/>
<dbReference type="AlphaFoldDB" id="A0A9W6M2L9"/>
<organism evidence="3 4">
    <name type="scientific">Microbacterium imperiale</name>
    <dbReference type="NCBI Taxonomy" id="33884"/>
    <lineage>
        <taxon>Bacteria</taxon>
        <taxon>Bacillati</taxon>
        <taxon>Actinomycetota</taxon>
        <taxon>Actinomycetes</taxon>
        <taxon>Micrococcales</taxon>
        <taxon>Microbacteriaceae</taxon>
        <taxon>Microbacterium</taxon>
    </lineage>
</organism>
<dbReference type="Pfam" id="PF01551">
    <property type="entry name" value="Peptidase_M23"/>
    <property type="match status" value="1"/>
</dbReference>
<feature type="domain" description="M23ase beta-sheet core" evidence="2">
    <location>
        <begin position="64"/>
        <end position="156"/>
    </location>
</feature>
<dbReference type="Gene3D" id="2.70.70.10">
    <property type="entry name" value="Glucose Permease (Domain IIA)"/>
    <property type="match status" value="1"/>
</dbReference>
<feature type="chain" id="PRO_5040807023" description="M23ase beta-sheet core domain-containing protein" evidence="1">
    <location>
        <begin position="28"/>
        <end position="172"/>
    </location>
</feature>
<dbReference type="CDD" id="cd12797">
    <property type="entry name" value="M23_peptidase"/>
    <property type="match status" value="1"/>
</dbReference>
<dbReference type="SUPFAM" id="SSF51261">
    <property type="entry name" value="Duplicated hybrid motif"/>
    <property type="match status" value="1"/>
</dbReference>
<evidence type="ECO:0000259" key="2">
    <source>
        <dbReference type="Pfam" id="PF01551"/>
    </source>
</evidence>
<accession>A0A9W6M2L9</accession>
<protein>
    <recommendedName>
        <fullName evidence="2">M23ase beta-sheet core domain-containing protein</fullName>
    </recommendedName>
</protein>
<dbReference type="InterPro" id="IPR016047">
    <property type="entry name" value="M23ase_b-sheet_dom"/>
</dbReference>
<dbReference type="EMBL" id="BSEO01000001">
    <property type="protein sequence ID" value="GLJ79110.1"/>
    <property type="molecule type" value="Genomic_DNA"/>
</dbReference>
<evidence type="ECO:0000256" key="1">
    <source>
        <dbReference type="SAM" id="SignalP"/>
    </source>
</evidence>
<dbReference type="RefSeq" id="WP_271174866.1">
    <property type="nucleotide sequence ID" value="NZ_BSEO01000001.1"/>
</dbReference>
<reference evidence="3" key="1">
    <citation type="journal article" date="2014" name="Int. J. Syst. Evol. Microbiol.">
        <title>Complete genome sequence of Corynebacterium casei LMG S-19264T (=DSM 44701T), isolated from a smear-ripened cheese.</title>
        <authorList>
            <consortium name="US DOE Joint Genome Institute (JGI-PGF)"/>
            <person name="Walter F."/>
            <person name="Albersmeier A."/>
            <person name="Kalinowski J."/>
            <person name="Ruckert C."/>
        </authorList>
    </citation>
    <scope>NUCLEOTIDE SEQUENCE</scope>
    <source>
        <strain evidence="3">VKM Ac-1447</strain>
    </source>
</reference>